<feature type="region of interest" description="Disordered" evidence="5">
    <location>
        <begin position="1"/>
        <end position="26"/>
    </location>
</feature>
<keyword evidence="7" id="KW-1185">Reference proteome</keyword>
<proteinExistence type="predicted"/>
<keyword evidence="1" id="KW-0862">Zinc</keyword>
<dbReference type="EMBL" id="VCAU01000032">
    <property type="protein sequence ID" value="KAF9889822.1"/>
    <property type="molecule type" value="Genomic_DNA"/>
</dbReference>
<dbReference type="InterPro" id="IPR052073">
    <property type="entry name" value="Amide_Lactam_Regulators"/>
</dbReference>
<keyword evidence="4" id="KW-0804">Transcription</keyword>
<evidence type="ECO:0000313" key="7">
    <source>
        <dbReference type="Proteomes" id="UP001194746"/>
    </source>
</evidence>
<evidence type="ECO:0000313" key="6">
    <source>
        <dbReference type="EMBL" id="KAF9889822.1"/>
    </source>
</evidence>
<dbReference type="CDD" id="cd12148">
    <property type="entry name" value="fungal_TF_MHR"/>
    <property type="match status" value="1"/>
</dbReference>
<evidence type="ECO:0000256" key="1">
    <source>
        <dbReference type="ARBA" id="ARBA00022833"/>
    </source>
</evidence>
<dbReference type="PANTHER" id="PTHR47171">
    <property type="entry name" value="FARA-RELATED"/>
    <property type="match status" value="1"/>
</dbReference>
<organism evidence="6 7">
    <name type="scientific">Aspergillus nanangensis</name>
    <dbReference type="NCBI Taxonomy" id="2582783"/>
    <lineage>
        <taxon>Eukaryota</taxon>
        <taxon>Fungi</taxon>
        <taxon>Dikarya</taxon>
        <taxon>Ascomycota</taxon>
        <taxon>Pezizomycotina</taxon>
        <taxon>Eurotiomycetes</taxon>
        <taxon>Eurotiomycetidae</taxon>
        <taxon>Eurotiales</taxon>
        <taxon>Aspergillaceae</taxon>
        <taxon>Aspergillus</taxon>
        <taxon>Aspergillus subgen. Circumdati</taxon>
    </lineage>
</organism>
<evidence type="ECO:0000256" key="4">
    <source>
        <dbReference type="ARBA" id="ARBA00023163"/>
    </source>
</evidence>
<gene>
    <name evidence="6" type="ORF">FE257_006912</name>
</gene>
<feature type="compositionally biased region" description="Polar residues" evidence="5">
    <location>
        <begin position="419"/>
        <end position="433"/>
    </location>
</feature>
<protein>
    <recommendedName>
        <fullName evidence="8">Transcription factor domain-containing protein</fullName>
    </recommendedName>
</protein>
<evidence type="ECO:0000256" key="2">
    <source>
        <dbReference type="ARBA" id="ARBA00023015"/>
    </source>
</evidence>
<reference evidence="6" key="1">
    <citation type="journal article" date="2019" name="Beilstein J. Org. Chem.">
        <title>Nanangenines: drimane sesquiterpenoids as the dominant metabolite cohort of a novel Australian fungus, Aspergillus nanangensis.</title>
        <authorList>
            <person name="Lacey H.J."/>
            <person name="Gilchrist C.L.M."/>
            <person name="Crombie A."/>
            <person name="Kalaitzis J.A."/>
            <person name="Vuong D."/>
            <person name="Rutledge P.J."/>
            <person name="Turner P."/>
            <person name="Pitt J.I."/>
            <person name="Lacey E."/>
            <person name="Chooi Y.H."/>
            <person name="Piggott A.M."/>
        </authorList>
    </citation>
    <scope>NUCLEOTIDE SEQUENCE</scope>
    <source>
        <strain evidence="6">MST-FP2251</strain>
    </source>
</reference>
<accession>A0AAD4CNY8</accession>
<name>A0AAD4CNY8_ASPNN</name>
<keyword evidence="2" id="KW-0805">Transcription regulation</keyword>
<keyword evidence="3" id="KW-0238">DNA-binding</keyword>
<feature type="region of interest" description="Disordered" evidence="5">
    <location>
        <begin position="419"/>
        <end position="455"/>
    </location>
</feature>
<dbReference type="Proteomes" id="UP001194746">
    <property type="component" value="Unassembled WGS sequence"/>
</dbReference>
<dbReference type="GO" id="GO:0003677">
    <property type="term" value="F:DNA binding"/>
    <property type="evidence" value="ECO:0007669"/>
    <property type="project" value="UniProtKB-KW"/>
</dbReference>
<dbReference type="AlphaFoldDB" id="A0AAD4CNY8"/>
<evidence type="ECO:0000256" key="3">
    <source>
        <dbReference type="ARBA" id="ARBA00023125"/>
    </source>
</evidence>
<reference evidence="6" key="2">
    <citation type="submission" date="2020-02" db="EMBL/GenBank/DDBJ databases">
        <authorList>
            <person name="Gilchrist C.L.M."/>
            <person name="Chooi Y.-H."/>
        </authorList>
    </citation>
    <scope>NUCLEOTIDE SEQUENCE</scope>
    <source>
        <strain evidence="6">MST-FP2251</strain>
    </source>
</reference>
<evidence type="ECO:0000256" key="5">
    <source>
        <dbReference type="SAM" id="MobiDB-lite"/>
    </source>
</evidence>
<sequence>MSPYRNVHQFRGTDLNPVPKLSAGGAMEKRSSATLIPAEDKATSLAQIVFRLRVNADVPLVPEYDQLRNQTEDRVRSSYIGESGYMHILSQVQPYERPHNQGPIQVNIHCTVYPLSPALLASYADVFRDHCSTLCPILDKEAMGAPEIADSLLLQQALALVGSIIQPSLLHEDAPTAYYERAKILLHGGYESNPLASLLAVMLFYWWSTCSPHVVNCNVREPSVADFPDPKDPVAEIFVQWVRLCSIVGRVGDHLRSTTARIPSTVTGLLDQLKEWVHSLMPHLRLLPFATAPTQRLERDIYLLHLPYLSTITLLHMKKSGAAHVPTATTPAILSASCVAQIFEGLLIRGSLRFLQGNAGWQIALAVLALLNARRVGGALQVAANAHICVLRVALKEISQRWDSAKMYDKGIERLVRAQDQQPCEEQTENTQDGEFYPADRNWSSNPTSRESQEAMEYFPGAKKDTSPIFEILLATSDLPSDVAIETVDSFRKQLCDNVDNQFDEINDGMLEYLASFGMASSEMVFPMD</sequence>
<dbReference type="PANTHER" id="PTHR47171:SF5">
    <property type="entry name" value="ZN(II)2CYS6 TRANSCRIPTION FACTOR (EUROFUNG)"/>
    <property type="match status" value="1"/>
</dbReference>
<evidence type="ECO:0008006" key="8">
    <source>
        <dbReference type="Google" id="ProtNLM"/>
    </source>
</evidence>
<comment type="caution">
    <text evidence="6">The sequence shown here is derived from an EMBL/GenBank/DDBJ whole genome shotgun (WGS) entry which is preliminary data.</text>
</comment>